<dbReference type="PANTHER" id="PTHR48111:SF4">
    <property type="entry name" value="DNA-BINDING DUAL TRANSCRIPTIONAL REGULATOR OMPR"/>
    <property type="match status" value="1"/>
</dbReference>
<dbReference type="Gene3D" id="3.40.50.2300">
    <property type="match status" value="1"/>
</dbReference>
<dbReference type="PROSITE" id="PS51755">
    <property type="entry name" value="OMPR_PHOB"/>
    <property type="match status" value="1"/>
</dbReference>
<evidence type="ECO:0000256" key="4">
    <source>
        <dbReference type="ARBA" id="ARBA00023163"/>
    </source>
</evidence>
<accession>A0A5C8ZEJ1</accession>
<keyword evidence="1 5" id="KW-0597">Phosphoprotein</keyword>
<protein>
    <submittedName>
        <fullName evidence="9">Response regulator transcription factor</fullName>
    </submittedName>
</protein>
<dbReference type="InterPro" id="IPR039420">
    <property type="entry name" value="WalR-like"/>
</dbReference>
<dbReference type="InterPro" id="IPR001867">
    <property type="entry name" value="OmpR/PhoB-type_DNA-bd"/>
</dbReference>
<evidence type="ECO:0000256" key="6">
    <source>
        <dbReference type="PROSITE-ProRule" id="PRU01091"/>
    </source>
</evidence>
<dbReference type="PROSITE" id="PS50110">
    <property type="entry name" value="RESPONSE_REGULATORY"/>
    <property type="match status" value="1"/>
</dbReference>
<dbReference type="GO" id="GO:0000156">
    <property type="term" value="F:phosphorelay response regulator activity"/>
    <property type="evidence" value="ECO:0007669"/>
    <property type="project" value="TreeGrafter"/>
</dbReference>
<sequence>MLVAEDDRKQAELLRAYLAKDGHAVSVVHDGRAALDALRTSDPDLLVLDVMMPLLDGRDVLRVTRGERRAAVIMVTAMAAEADQLLGFDLGADDYVTKPYSPRQLVARVNAVLRRTAAAQPSSPVVVIGSLSVDSERFEARRDGQVLPLTPREFRLLETLASQPGRAFSRGELLEAIAGFDSFALERTVDMHIMNIRRKVEADPAHPTCVVTVKGRGYKLDDTADGAPGAVPGRPR</sequence>
<dbReference type="GO" id="GO:0006355">
    <property type="term" value="P:regulation of DNA-templated transcription"/>
    <property type="evidence" value="ECO:0007669"/>
    <property type="project" value="InterPro"/>
</dbReference>
<evidence type="ECO:0000256" key="1">
    <source>
        <dbReference type="ARBA" id="ARBA00022553"/>
    </source>
</evidence>
<evidence type="ECO:0000259" key="7">
    <source>
        <dbReference type="PROSITE" id="PS50110"/>
    </source>
</evidence>
<dbReference type="Proteomes" id="UP000321234">
    <property type="component" value="Unassembled WGS sequence"/>
</dbReference>
<dbReference type="Pfam" id="PF00486">
    <property type="entry name" value="Trans_reg_C"/>
    <property type="match status" value="1"/>
</dbReference>
<organism evidence="9 10">
    <name type="scientific">Quadrisphaera setariae</name>
    <dbReference type="NCBI Taxonomy" id="2593304"/>
    <lineage>
        <taxon>Bacteria</taxon>
        <taxon>Bacillati</taxon>
        <taxon>Actinomycetota</taxon>
        <taxon>Actinomycetes</taxon>
        <taxon>Kineosporiales</taxon>
        <taxon>Kineosporiaceae</taxon>
        <taxon>Quadrisphaera</taxon>
    </lineage>
</organism>
<dbReference type="EMBL" id="VKAC01000006">
    <property type="protein sequence ID" value="TXR56252.1"/>
    <property type="molecule type" value="Genomic_DNA"/>
</dbReference>
<dbReference type="OrthoDB" id="5511894at2"/>
<dbReference type="CDD" id="cd00383">
    <property type="entry name" value="trans_reg_C"/>
    <property type="match status" value="1"/>
</dbReference>
<keyword evidence="4" id="KW-0804">Transcription</keyword>
<dbReference type="InterPro" id="IPR016032">
    <property type="entry name" value="Sig_transdc_resp-reg_C-effctor"/>
</dbReference>
<evidence type="ECO:0000313" key="10">
    <source>
        <dbReference type="Proteomes" id="UP000321234"/>
    </source>
</evidence>
<dbReference type="InterPro" id="IPR001789">
    <property type="entry name" value="Sig_transdc_resp-reg_receiver"/>
</dbReference>
<feature type="domain" description="Response regulatory" evidence="7">
    <location>
        <begin position="1"/>
        <end position="113"/>
    </location>
</feature>
<evidence type="ECO:0000256" key="2">
    <source>
        <dbReference type="ARBA" id="ARBA00023015"/>
    </source>
</evidence>
<dbReference type="PANTHER" id="PTHR48111">
    <property type="entry name" value="REGULATOR OF RPOS"/>
    <property type="match status" value="1"/>
</dbReference>
<keyword evidence="10" id="KW-1185">Reference proteome</keyword>
<evidence type="ECO:0000256" key="3">
    <source>
        <dbReference type="ARBA" id="ARBA00023125"/>
    </source>
</evidence>
<feature type="DNA-binding region" description="OmpR/PhoB-type" evidence="6">
    <location>
        <begin position="123"/>
        <end position="222"/>
    </location>
</feature>
<dbReference type="GO" id="GO:0032993">
    <property type="term" value="C:protein-DNA complex"/>
    <property type="evidence" value="ECO:0007669"/>
    <property type="project" value="TreeGrafter"/>
</dbReference>
<reference evidence="9 10" key="1">
    <citation type="submission" date="2019-07" db="EMBL/GenBank/DDBJ databases">
        <title>Quadrisphaera sp. strain DD2A genome sequencing and assembly.</title>
        <authorList>
            <person name="Kim I."/>
        </authorList>
    </citation>
    <scope>NUCLEOTIDE SEQUENCE [LARGE SCALE GENOMIC DNA]</scope>
    <source>
        <strain evidence="9 10">DD2A</strain>
    </source>
</reference>
<evidence type="ECO:0000313" key="9">
    <source>
        <dbReference type="EMBL" id="TXR56252.1"/>
    </source>
</evidence>
<dbReference type="InterPro" id="IPR011006">
    <property type="entry name" value="CheY-like_superfamily"/>
</dbReference>
<feature type="domain" description="OmpR/PhoB-type" evidence="8">
    <location>
        <begin position="123"/>
        <end position="222"/>
    </location>
</feature>
<dbReference type="Gene3D" id="1.10.10.10">
    <property type="entry name" value="Winged helix-like DNA-binding domain superfamily/Winged helix DNA-binding domain"/>
    <property type="match status" value="1"/>
</dbReference>
<dbReference type="InterPro" id="IPR036388">
    <property type="entry name" value="WH-like_DNA-bd_sf"/>
</dbReference>
<dbReference type="GO" id="GO:0005829">
    <property type="term" value="C:cytosol"/>
    <property type="evidence" value="ECO:0007669"/>
    <property type="project" value="TreeGrafter"/>
</dbReference>
<dbReference type="Gene3D" id="6.10.250.690">
    <property type="match status" value="1"/>
</dbReference>
<dbReference type="SUPFAM" id="SSF46894">
    <property type="entry name" value="C-terminal effector domain of the bipartite response regulators"/>
    <property type="match status" value="1"/>
</dbReference>
<dbReference type="CDD" id="cd17574">
    <property type="entry name" value="REC_OmpR"/>
    <property type="match status" value="1"/>
</dbReference>
<dbReference type="SMART" id="SM00862">
    <property type="entry name" value="Trans_reg_C"/>
    <property type="match status" value="1"/>
</dbReference>
<keyword evidence="2" id="KW-0805">Transcription regulation</keyword>
<proteinExistence type="predicted"/>
<name>A0A5C8ZEJ1_9ACTN</name>
<evidence type="ECO:0000256" key="5">
    <source>
        <dbReference type="PROSITE-ProRule" id="PRU00169"/>
    </source>
</evidence>
<gene>
    <name evidence="9" type="ORF">FMM08_12205</name>
</gene>
<dbReference type="Pfam" id="PF00072">
    <property type="entry name" value="Response_reg"/>
    <property type="match status" value="1"/>
</dbReference>
<dbReference type="AlphaFoldDB" id="A0A5C8ZEJ1"/>
<dbReference type="SMART" id="SM00448">
    <property type="entry name" value="REC"/>
    <property type="match status" value="1"/>
</dbReference>
<keyword evidence="3 6" id="KW-0238">DNA-binding</keyword>
<comment type="caution">
    <text evidence="9">The sequence shown here is derived from an EMBL/GenBank/DDBJ whole genome shotgun (WGS) entry which is preliminary data.</text>
</comment>
<evidence type="ECO:0000259" key="8">
    <source>
        <dbReference type="PROSITE" id="PS51755"/>
    </source>
</evidence>
<feature type="modified residue" description="4-aspartylphosphate" evidence="5">
    <location>
        <position position="49"/>
    </location>
</feature>
<dbReference type="SUPFAM" id="SSF52172">
    <property type="entry name" value="CheY-like"/>
    <property type="match status" value="1"/>
</dbReference>
<dbReference type="GO" id="GO:0000976">
    <property type="term" value="F:transcription cis-regulatory region binding"/>
    <property type="evidence" value="ECO:0007669"/>
    <property type="project" value="TreeGrafter"/>
</dbReference>